<evidence type="ECO:0000259" key="1">
    <source>
        <dbReference type="PROSITE" id="PS50943"/>
    </source>
</evidence>
<dbReference type="OrthoDB" id="2224162at2"/>
<dbReference type="SMART" id="SM00530">
    <property type="entry name" value="HTH_XRE"/>
    <property type="match status" value="1"/>
</dbReference>
<dbReference type="STRING" id="1423770.FD29_GL001992"/>
<dbReference type="Gene3D" id="1.10.260.40">
    <property type="entry name" value="lambda repressor-like DNA-binding domains"/>
    <property type="match status" value="1"/>
</dbReference>
<keyword evidence="3" id="KW-1185">Reference proteome</keyword>
<accession>A0A0R1QU23</accession>
<dbReference type="Pfam" id="PF01381">
    <property type="entry name" value="HTH_3"/>
    <property type="match status" value="1"/>
</dbReference>
<dbReference type="GO" id="GO:0003677">
    <property type="term" value="F:DNA binding"/>
    <property type="evidence" value="ECO:0007669"/>
    <property type="project" value="InterPro"/>
</dbReference>
<dbReference type="Proteomes" id="UP000050872">
    <property type="component" value="Unassembled WGS sequence"/>
</dbReference>
<dbReference type="CDD" id="cd00093">
    <property type="entry name" value="HTH_XRE"/>
    <property type="match status" value="1"/>
</dbReference>
<dbReference type="InterPro" id="IPR001387">
    <property type="entry name" value="Cro/C1-type_HTH"/>
</dbReference>
<dbReference type="SUPFAM" id="SSF47413">
    <property type="entry name" value="lambda repressor-like DNA-binding domains"/>
    <property type="match status" value="1"/>
</dbReference>
<gene>
    <name evidence="2" type="ORF">FD29_GL001992</name>
</gene>
<reference evidence="2 3" key="1">
    <citation type="journal article" date="2015" name="Genome Announc.">
        <title>Expanding the biotechnology potential of lactobacilli through comparative genomics of 213 strains and associated genera.</title>
        <authorList>
            <person name="Sun Z."/>
            <person name="Harris H.M."/>
            <person name="McCann A."/>
            <person name="Guo C."/>
            <person name="Argimon S."/>
            <person name="Zhang W."/>
            <person name="Yang X."/>
            <person name="Jeffery I.B."/>
            <person name="Cooney J.C."/>
            <person name="Kagawa T.F."/>
            <person name="Liu W."/>
            <person name="Song Y."/>
            <person name="Salvetti E."/>
            <person name="Wrobel A."/>
            <person name="Rasinkangas P."/>
            <person name="Parkhill J."/>
            <person name="Rea M.C."/>
            <person name="O'Sullivan O."/>
            <person name="Ritari J."/>
            <person name="Douillard F.P."/>
            <person name="Paul Ross R."/>
            <person name="Yang R."/>
            <person name="Briner A.E."/>
            <person name="Felis G.E."/>
            <person name="de Vos W.M."/>
            <person name="Barrangou R."/>
            <person name="Klaenhammer T.R."/>
            <person name="Caufield P.W."/>
            <person name="Cui Y."/>
            <person name="Zhang H."/>
            <person name="O'Toole P.W."/>
        </authorList>
    </citation>
    <scope>NUCLEOTIDE SEQUENCE [LARGE SCALE GENOMIC DNA]</scope>
    <source>
        <strain evidence="2 3">DSM 14500</strain>
    </source>
</reference>
<comment type="caution">
    <text evidence="2">The sequence shown here is derived from an EMBL/GenBank/DDBJ whole genome shotgun (WGS) entry which is preliminary data.</text>
</comment>
<proteinExistence type="predicted"/>
<feature type="domain" description="HTH cro/C1-type" evidence="1">
    <location>
        <begin position="36"/>
        <end position="89"/>
    </location>
</feature>
<dbReference type="RefSeq" id="WP_057887624.1">
    <property type="nucleotide sequence ID" value="NZ_AZEZ01000032.1"/>
</dbReference>
<organism evidence="2 3">
    <name type="scientific">Companilactobacillus mindensis DSM 14500</name>
    <dbReference type="NCBI Taxonomy" id="1423770"/>
    <lineage>
        <taxon>Bacteria</taxon>
        <taxon>Bacillati</taxon>
        <taxon>Bacillota</taxon>
        <taxon>Bacilli</taxon>
        <taxon>Lactobacillales</taxon>
        <taxon>Lactobacillaceae</taxon>
        <taxon>Companilactobacillus</taxon>
    </lineage>
</organism>
<dbReference type="PATRIC" id="fig|1423770.3.peg.2045"/>
<evidence type="ECO:0000313" key="3">
    <source>
        <dbReference type="Proteomes" id="UP000050872"/>
    </source>
</evidence>
<protein>
    <recommendedName>
        <fullName evidence="1">HTH cro/C1-type domain-containing protein</fullName>
    </recommendedName>
</protein>
<name>A0A0R1QU23_9LACO</name>
<sequence length="91" mass="10017">MANVKFDDFLKQELKDPKFRAAFEEENNKLASSAAILLAREDLGWSQAELAEHANVPRSTVSRTEKGKNVSIATLTKLAAAMGKTVKIQID</sequence>
<evidence type="ECO:0000313" key="2">
    <source>
        <dbReference type="EMBL" id="KRL44795.1"/>
    </source>
</evidence>
<dbReference type="AlphaFoldDB" id="A0A0R1QU23"/>
<dbReference type="InterPro" id="IPR010982">
    <property type="entry name" value="Lambda_DNA-bd_dom_sf"/>
</dbReference>
<dbReference type="PROSITE" id="PS50943">
    <property type="entry name" value="HTH_CROC1"/>
    <property type="match status" value="1"/>
</dbReference>
<dbReference type="EMBL" id="AZEZ01000032">
    <property type="protein sequence ID" value="KRL44795.1"/>
    <property type="molecule type" value="Genomic_DNA"/>
</dbReference>